<dbReference type="AlphaFoldDB" id="A0AAN2TPX9"/>
<dbReference type="InterPro" id="IPR017441">
    <property type="entry name" value="Protein_kinase_ATP_BS"/>
</dbReference>
<dbReference type="Gene3D" id="1.10.510.10">
    <property type="entry name" value="Transferase(Phosphotransferase) domain 1"/>
    <property type="match status" value="1"/>
</dbReference>
<organism evidence="5 6">
    <name type="scientific">Peribacillus simplex</name>
    <dbReference type="NCBI Taxonomy" id="1478"/>
    <lineage>
        <taxon>Bacteria</taxon>
        <taxon>Bacillati</taxon>
        <taxon>Bacillota</taxon>
        <taxon>Bacilli</taxon>
        <taxon>Bacillales</taxon>
        <taxon>Bacillaceae</taxon>
        <taxon>Peribacillus</taxon>
    </lineage>
</organism>
<accession>A0AAN2TPX9</accession>
<dbReference type="EMBL" id="CCXW01000002">
    <property type="protein sequence ID" value="CEG24556.1"/>
    <property type="molecule type" value="Genomic_DNA"/>
</dbReference>
<evidence type="ECO:0000256" key="3">
    <source>
        <dbReference type="PROSITE-ProRule" id="PRU10141"/>
    </source>
</evidence>
<evidence type="ECO:0000256" key="2">
    <source>
        <dbReference type="ARBA" id="ARBA00022840"/>
    </source>
</evidence>
<reference evidence="5 6" key="1">
    <citation type="journal article" date="2014" name="Genome Announc.">
        <title>Genome Sequence of Bacillus simplex Strain P558, Isolated from a Human Fecal Sample.</title>
        <authorList>
            <person name="Croce O."/>
            <person name="Hugon P."/>
            <person name="Lagier J.C."/>
            <person name="Bibi F."/>
            <person name="Robert C."/>
            <person name="Azhar E.I."/>
            <person name="Raoult D."/>
            <person name="Fournier P.E."/>
        </authorList>
    </citation>
    <scope>NUCLEOTIDE SEQUENCE [LARGE SCALE GENOMIC DNA]</scope>
    <source>
        <strain evidence="5 6">P558</strain>
    </source>
</reference>
<dbReference type="InterPro" id="IPR011009">
    <property type="entry name" value="Kinase-like_dom_sf"/>
</dbReference>
<dbReference type="Pfam" id="PF00069">
    <property type="entry name" value="Pkinase"/>
    <property type="match status" value="1"/>
</dbReference>
<dbReference type="PROSITE" id="PS50011">
    <property type="entry name" value="PROTEIN_KINASE_DOM"/>
    <property type="match status" value="1"/>
</dbReference>
<comment type="caution">
    <text evidence="5">The sequence shown here is derived from an EMBL/GenBank/DDBJ whole genome shotgun (WGS) entry which is preliminary data.</text>
</comment>
<evidence type="ECO:0000313" key="5">
    <source>
        <dbReference type="EMBL" id="CEG24556.1"/>
    </source>
</evidence>
<keyword evidence="6" id="KW-1185">Reference proteome</keyword>
<feature type="domain" description="Protein kinase" evidence="4">
    <location>
        <begin position="10"/>
        <end position="273"/>
    </location>
</feature>
<dbReference type="SUPFAM" id="SSF56112">
    <property type="entry name" value="Protein kinase-like (PK-like)"/>
    <property type="match status" value="1"/>
</dbReference>
<evidence type="ECO:0000313" key="6">
    <source>
        <dbReference type="Proteomes" id="UP000182110"/>
    </source>
</evidence>
<sequence>MTYKGEIFEFKLSDIIGRGGNGIVHKISCISPPSEELVVKLLKPSYGAKEYPKKKYNRFKIEVETIRSLSQLSDYVLPIKDYYLPDKPSKYNRPWFVMPFAESFKGKIFNSNITIEEKIDLIIEIGKAIKFLHDEGYAHRDIKIDNILIYKGKVVLCDFGLVRHHSIERLTDINEPVGPWNTIAPEMKRVPFKFTVPIEADIYSFGKLIWIILTVDEDCFDGKYSRYDTMSLKNKVEIGSLRPIHALLEGTTETLPSKRPNIDAVLSILNQWKKVITNEKLTSIENILELYEDIPKHYEPSEFIYYDPNEIYEIMETLIKTHYIYKESLGKIGPILNIKRSNIERCIEVSAKDKAYILKPTILTYKKAEKEWTFDIEDIDEIEIEREGISLFREKNSFLENLLNKSLPKVNENEKLFEVLQADKGILLKYEI</sequence>
<keyword evidence="5" id="KW-0808">Transferase</keyword>
<dbReference type="PANTHER" id="PTHR44167">
    <property type="entry name" value="OVARIAN-SPECIFIC SERINE/THREONINE-PROTEIN KINASE LOK-RELATED"/>
    <property type="match status" value="1"/>
</dbReference>
<evidence type="ECO:0000256" key="1">
    <source>
        <dbReference type="ARBA" id="ARBA00022741"/>
    </source>
</evidence>
<protein>
    <submittedName>
        <fullName evidence="5">Protein kinase</fullName>
    </submittedName>
</protein>
<dbReference type="PROSITE" id="PS00107">
    <property type="entry name" value="PROTEIN_KINASE_ATP"/>
    <property type="match status" value="1"/>
</dbReference>
<dbReference type="PANTHER" id="PTHR44167:SF18">
    <property type="entry name" value="PROTEIN KINASE DOMAIN-CONTAINING PROTEIN"/>
    <property type="match status" value="1"/>
</dbReference>
<feature type="binding site" evidence="3">
    <location>
        <position position="40"/>
    </location>
    <ligand>
        <name>ATP</name>
        <dbReference type="ChEBI" id="CHEBI:30616"/>
    </ligand>
</feature>
<proteinExistence type="predicted"/>
<gene>
    <name evidence="5" type="ORF">BN1180_05371</name>
</gene>
<dbReference type="InterPro" id="IPR000719">
    <property type="entry name" value="Prot_kinase_dom"/>
</dbReference>
<keyword evidence="5" id="KW-0418">Kinase</keyword>
<dbReference type="GO" id="GO:0004674">
    <property type="term" value="F:protein serine/threonine kinase activity"/>
    <property type="evidence" value="ECO:0007669"/>
    <property type="project" value="TreeGrafter"/>
</dbReference>
<keyword evidence="2 3" id="KW-0067">ATP-binding</keyword>
<name>A0AAN2TPX9_9BACI</name>
<dbReference type="Proteomes" id="UP000182110">
    <property type="component" value="Unassembled WGS sequence"/>
</dbReference>
<dbReference type="RefSeq" id="WP_072273906.1">
    <property type="nucleotide sequence ID" value="NZ_CCXW01000002.1"/>
</dbReference>
<keyword evidence="1 3" id="KW-0547">Nucleotide-binding</keyword>
<dbReference type="GO" id="GO:0005524">
    <property type="term" value="F:ATP binding"/>
    <property type="evidence" value="ECO:0007669"/>
    <property type="project" value="UniProtKB-UniRule"/>
</dbReference>
<dbReference type="SMART" id="SM00220">
    <property type="entry name" value="S_TKc"/>
    <property type="match status" value="1"/>
</dbReference>
<dbReference type="PROSITE" id="PS00108">
    <property type="entry name" value="PROTEIN_KINASE_ST"/>
    <property type="match status" value="1"/>
</dbReference>
<dbReference type="InterPro" id="IPR008271">
    <property type="entry name" value="Ser/Thr_kinase_AS"/>
</dbReference>
<evidence type="ECO:0000259" key="4">
    <source>
        <dbReference type="PROSITE" id="PS50011"/>
    </source>
</evidence>
<dbReference type="GO" id="GO:0005737">
    <property type="term" value="C:cytoplasm"/>
    <property type="evidence" value="ECO:0007669"/>
    <property type="project" value="TreeGrafter"/>
</dbReference>